<evidence type="ECO:0000313" key="1">
    <source>
        <dbReference type="EMBL" id="KAH6941791.1"/>
    </source>
</evidence>
<protein>
    <submittedName>
        <fullName evidence="1">Uncharacterized protein</fullName>
    </submittedName>
</protein>
<comment type="caution">
    <text evidence="1">The sequence shown here is derived from an EMBL/GenBank/DDBJ whole genome shotgun (WGS) entry which is preliminary data.</text>
</comment>
<accession>A0ACB7T3P8</accession>
<evidence type="ECO:0000313" key="2">
    <source>
        <dbReference type="Proteomes" id="UP000821845"/>
    </source>
</evidence>
<name>A0ACB7T3P8_HYAAI</name>
<sequence>MDAKNAMLEKAPHRLTAEECISLILNGIEEDRLHKLVRDSRGSMSNLYAKCMNHKLINDEGWQPLLNLMYHVSLEGFPLTPPIHKTISAWETAPKLVRKTGTWALLSFGVTSHPMEATKGPWGHPRCSRPVPPALTSTKQ</sequence>
<reference evidence="1" key="1">
    <citation type="submission" date="2020-05" db="EMBL/GenBank/DDBJ databases">
        <title>Large-scale comparative analyses of tick genomes elucidate their genetic diversity and vector capacities.</title>
        <authorList>
            <person name="Jia N."/>
            <person name="Wang J."/>
            <person name="Shi W."/>
            <person name="Du L."/>
            <person name="Sun Y."/>
            <person name="Zhan W."/>
            <person name="Jiang J."/>
            <person name="Wang Q."/>
            <person name="Zhang B."/>
            <person name="Ji P."/>
            <person name="Sakyi L.B."/>
            <person name="Cui X."/>
            <person name="Yuan T."/>
            <person name="Jiang B."/>
            <person name="Yang W."/>
            <person name="Lam T.T.-Y."/>
            <person name="Chang Q."/>
            <person name="Ding S."/>
            <person name="Wang X."/>
            <person name="Zhu J."/>
            <person name="Ruan X."/>
            <person name="Zhao L."/>
            <person name="Wei J."/>
            <person name="Que T."/>
            <person name="Du C."/>
            <person name="Cheng J."/>
            <person name="Dai P."/>
            <person name="Han X."/>
            <person name="Huang E."/>
            <person name="Gao Y."/>
            <person name="Liu J."/>
            <person name="Shao H."/>
            <person name="Ye R."/>
            <person name="Li L."/>
            <person name="Wei W."/>
            <person name="Wang X."/>
            <person name="Wang C."/>
            <person name="Yang T."/>
            <person name="Huo Q."/>
            <person name="Li W."/>
            <person name="Guo W."/>
            <person name="Chen H."/>
            <person name="Zhou L."/>
            <person name="Ni X."/>
            <person name="Tian J."/>
            <person name="Zhou Y."/>
            <person name="Sheng Y."/>
            <person name="Liu T."/>
            <person name="Pan Y."/>
            <person name="Xia L."/>
            <person name="Li J."/>
            <person name="Zhao F."/>
            <person name="Cao W."/>
        </authorList>
    </citation>
    <scope>NUCLEOTIDE SEQUENCE</scope>
    <source>
        <strain evidence="1">Hyas-2018</strain>
    </source>
</reference>
<proteinExistence type="predicted"/>
<dbReference type="Proteomes" id="UP000821845">
    <property type="component" value="Chromosome 11"/>
</dbReference>
<dbReference type="EMBL" id="CM023491">
    <property type="protein sequence ID" value="KAH6941791.1"/>
    <property type="molecule type" value="Genomic_DNA"/>
</dbReference>
<gene>
    <name evidence="1" type="ORF">HPB50_023597</name>
</gene>
<organism evidence="1 2">
    <name type="scientific">Hyalomma asiaticum</name>
    <name type="common">Tick</name>
    <dbReference type="NCBI Taxonomy" id="266040"/>
    <lineage>
        <taxon>Eukaryota</taxon>
        <taxon>Metazoa</taxon>
        <taxon>Ecdysozoa</taxon>
        <taxon>Arthropoda</taxon>
        <taxon>Chelicerata</taxon>
        <taxon>Arachnida</taxon>
        <taxon>Acari</taxon>
        <taxon>Parasitiformes</taxon>
        <taxon>Ixodida</taxon>
        <taxon>Ixodoidea</taxon>
        <taxon>Ixodidae</taxon>
        <taxon>Hyalomminae</taxon>
        <taxon>Hyalomma</taxon>
    </lineage>
</organism>
<keyword evidence="2" id="KW-1185">Reference proteome</keyword>